<keyword evidence="3" id="KW-1185">Reference proteome</keyword>
<dbReference type="GeneID" id="24270351"/>
<dbReference type="RefSeq" id="XP_012338062.1">
    <property type="nucleotide sequence ID" value="XM_012482639.1"/>
</dbReference>
<dbReference type="EMBL" id="KQ001732">
    <property type="protein sequence ID" value="KJP85333.1"/>
    <property type="molecule type" value="Genomic_DNA"/>
</dbReference>
<dbReference type="OrthoDB" id="385233at2759"/>
<reference evidence="2 3" key="1">
    <citation type="submission" date="2014-03" db="EMBL/GenBank/DDBJ databases">
        <title>The Genome Sequence of Plasmodium fragile nilgiri.</title>
        <authorList>
            <consortium name="The Broad Institute Genomics Platform"/>
            <consortium name="The Broad Institute Genome Sequencing Center for Infectious Disease"/>
            <person name="Neafsey D."/>
            <person name="Duraisingh M."/>
            <person name="Young S.K."/>
            <person name="Zeng Q."/>
            <person name="Gargeya S."/>
            <person name="Abouelleil A."/>
            <person name="Alvarado L."/>
            <person name="Chapman S.B."/>
            <person name="Gainer-Dewar J."/>
            <person name="Goldberg J."/>
            <person name="Griggs A."/>
            <person name="Gujja S."/>
            <person name="Hansen M."/>
            <person name="Howarth C."/>
            <person name="Imamovic A."/>
            <person name="Larimer J."/>
            <person name="Pearson M."/>
            <person name="Poon T.W."/>
            <person name="Priest M."/>
            <person name="Roberts A."/>
            <person name="Saif S."/>
            <person name="Shea T."/>
            <person name="Sykes S."/>
            <person name="Wortman J."/>
            <person name="Nusbaum C."/>
            <person name="Birren B."/>
        </authorList>
    </citation>
    <scope>NUCLEOTIDE SEQUENCE [LARGE SCALE GENOMIC DNA]</scope>
    <source>
        <strain evidence="3">nilgiri</strain>
    </source>
</reference>
<gene>
    <name evidence="2" type="ORF">AK88_05037</name>
</gene>
<keyword evidence="1" id="KW-1133">Transmembrane helix</keyword>
<evidence type="ECO:0000313" key="3">
    <source>
        <dbReference type="Proteomes" id="UP000054561"/>
    </source>
</evidence>
<keyword evidence="1" id="KW-0812">Transmembrane</keyword>
<dbReference type="Proteomes" id="UP000054561">
    <property type="component" value="Unassembled WGS sequence"/>
</dbReference>
<organism evidence="2 3">
    <name type="scientific">Plasmodium fragile</name>
    <dbReference type="NCBI Taxonomy" id="5857"/>
    <lineage>
        <taxon>Eukaryota</taxon>
        <taxon>Sar</taxon>
        <taxon>Alveolata</taxon>
        <taxon>Apicomplexa</taxon>
        <taxon>Aconoidasida</taxon>
        <taxon>Haemosporida</taxon>
        <taxon>Plasmodiidae</taxon>
        <taxon>Plasmodium</taxon>
        <taxon>Plasmodium (Plasmodium)</taxon>
    </lineage>
</organism>
<name>A0A0D9QEA1_PLAFR</name>
<dbReference type="OMA" id="DCCSFLC"/>
<dbReference type="AlphaFoldDB" id="A0A0D9QEA1"/>
<sequence length="179" mass="20768">MNKFCVLREDEGKIYFGSNTKNFKGADKSRKIYMQEESNNDGEIIFNNFDQMNKERELNEDMICAYGNAFIDEAAIISGGGYEEENKCGQIFILNLNHVNLKSALRFMADCCSFLCAVGIWGILEDVLRILSDDDHYVKLYYYLIFTILCTSITCTFNLYLSKHEHKRDYMCEDSECHV</sequence>
<evidence type="ECO:0000256" key="1">
    <source>
        <dbReference type="SAM" id="Phobius"/>
    </source>
</evidence>
<keyword evidence="1" id="KW-0472">Membrane</keyword>
<proteinExistence type="predicted"/>
<accession>A0A0D9QEA1</accession>
<feature type="transmembrane region" description="Helical" evidence="1">
    <location>
        <begin position="104"/>
        <end position="124"/>
    </location>
</feature>
<dbReference type="VEuPathDB" id="PlasmoDB:AK88_05037"/>
<protein>
    <submittedName>
        <fullName evidence="2">Uncharacterized protein</fullName>
    </submittedName>
</protein>
<evidence type="ECO:0000313" key="2">
    <source>
        <dbReference type="EMBL" id="KJP85333.1"/>
    </source>
</evidence>
<feature type="transmembrane region" description="Helical" evidence="1">
    <location>
        <begin position="140"/>
        <end position="161"/>
    </location>
</feature>